<comment type="caution">
    <text evidence="1">The sequence shown here is derived from an EMBL/GenBank/DDBJ whole genome shotgun (WGS) entry which is preliminary data.</text>
</comment>
<protein>
    <submittedName>
        <fullName evidence="1">Uncharacterized protein</fullName>
    </submittedName>
</protein>
<name>A0ACC8XE24_9FIRM</name>
<evidence type="ECO:0000313" key="1">
    <source>
        <dbReference type="EMBL" id="ONI41225.1"/>
    </source>
</evidence>
<accession>A0ACC8XE24</accession>
<keyword evidence="2" id="KW-1185">Reference proteome</keyword>
<gene>
    <name evidence="1" type="ORF">AN396_03825</name>
</gene>
<evidence type="ECO:0000313" key="2">
    <source>
        <dbReference type="Proteomes" id="UP000188605"/>
    </source>
</evidence>
<dbReference type="EMBL" id="LJDB01000040">
    <property type="protein sequence ID" value="ONI41225.1"/>
    <property type="molecule type" value="Genomic_DNA"/>
</dbReference>
<organism evidence="1 2">
    <name type="scientific">Candidatus Epulonipiscium fishelsonii</name>
    <dbReference type="NCBI Taxonomy" id="77094"/>
    <lineage>
        <taxon>Bacteria</taxon>
        <taxon>Bacillati</taxon>
        <taxon>Bacillota</taxon>
        <taxon>Clostridia</taxon>
        <taxon>Lachnospirales</taxon>
        <taxon>Lachnospiraceae</taxon>
        <taxon>Candidatus Epulonipiscium</taxon>
    </lineage>
</organism>
<reference evidence="1" key="1">
    <citation type="submission" date="2016-08" db="EMBL/GenBank/DDBJ databases">
        <authorList>
            <person name="Ngugi D.K."/>
            <person name="Miyake S."/>
            <person name="Stingl U."/>
        </authorList>
    </citation>
    <scope>NUCLEOTIDE SEQUENCE</scope>
    <source>
        <strain evidence="1">SCG-B11WGA-EpuloA1</strain>
    </source>
</reference>
<dbReference type="Proteomes" id="UP000188605">
    <property type="component" value="Unassembled WGS sequence"/>
</dbReference>
<sequence length="292" mass="33422">MKIPINTIGFSSIKEQKDIETLAEEIVLEEGTPQTTQLSEELSIMECVKKVAPYTYVIVRLSVEEIDDDEIVNIEDCDAFIESTITTEVQDIEIYTEGDFLYYGICEEKYSKTEIIFYIHNLVDYINKINKGYSPIGVGVVGIALEGTIILPTVMTLEDIKNSCEITTFSTAKERFQMGDTFIRRQLSEDEFNMEKEIKRRLLTEDLLTIRNAYFIPLIGIEFSIYAVLGTIIEINVRDNYETAEQMYVFTLDINEMLLEVVINKNMIVGLPSIGMRFLGTCWLQGTILLQK</sequence>
<proteinExistence type="predicted"/>